<sequence length="73" mass="8214">MSSLKHDRSASLAGGPAGHPDGRGTQVRSRLLRTFGDLTSRVHLRHQWLTVETIGHVVTQRCATCRRTRVRIR</sequence>
<accession>A0A917VK34</accession>
<dbReference type="AlphaFoldDB" id="A0A917VK34"/>
<reference evidence="2" key="1">
    <citation type="journal article" date="2014" name="Int. J. Syst. Evol. Microbiol.">
        <title>Complete genome sequence of Corynebacterium casei LMG S-19264T (=DSM 44701T), isolated from a smear-ripened cheese.</title>
        <authorList>
            <consortium name="US DOE Joint Genome Institute (JGI-PGF)"/>
            <person name="Walter F."/>
            <person name="Albersmeier A."/>
            <person name="Kalinowski J."/>
            <person name="Ruckert C."/>
        </authorList>
    </citation>
    <scope>NUCLEOTIDE SEQUENCE</scope>
    <source>
        <strain evidence="2">JCM 13064</strain>
    </source>
</reference>
<reference evidence="2" key="2">
    <citation type="submission" date="2020-09" db="EMBL/GenBank/DDBJ databases">
        <authorList>
            <person name="Sun Q."/>
            <person name="Ohkuma M."/>
        </authorList>
    </citation>
    <scope>NUCLEOTIDE SEQUENCE</scope>
    <source>
        <strain evidence="2">JCM 13064</strain>
    </source>
</reference>
<keyword evidence="3" id="KW-1185">Reference proteome</keyword>
<evidence type="ECO:0000256" key="1">
    <source>
        <dbReference type="SAM" id="MobiDB-lite"/>
    </source>
</evidence>
<name>A0A917VK34_9ACTN</name>
<proteinExistence type="predicted"/>
<dbReference type="RefSeq" id="WP_189164038.1">
    <property type="nucleotide sequence ID" value="NZ_BMNT01000017.1"/>
</dbReference>
<dbReference type="EMBL" id="BMNT01000017">
    <property type="protein sequence ID" value="GGK89025.1"/>
    <property type="molecule type" value="Genomic_DNA"/>
</dbReference>
<evidence type="ECO:0000313" key="3">
    <source>
        <dbReference type="Proteomes" id="UP000645217"/>
    </source>
</evidence>
<feature type="region of interest" description="Disordered" evidence="1">
    <location>
        <begin position="1"/>
        <end position="27"/>
    </location>
</feature>
<comment type="caution">
    <text evidence="2">The sequence shown here is derived from an EMBL/GenBank/DDBJ whole genome shotgun (WGS) entry which is preliminary data.</text>
</comment>
<dbReference type="Proteomes" id="UP000645217">
    <property type="component" value="Unassembled WGS sequence"/>
</dbReference>
<organism evidence="2 3">
    <name type="scientific">Sphaerisporangium melleum</name>
    <dbReference type="NCBI Taxonomy" id="321316"/>
    <lineage>
        <taxon>Bacteria</taxon>
        <taxon>Bacillati</taxon>
        <taxon>Actinomycetota</taxon>
        <taxon>Actinomycetes</taxon>
        <taxon>Streptosporangiales</taxon>
        <taxon>Streptosporangiaceae</taxon>
        <taxon>Sphaerisporangium</taxon>
    </lineage>
</organism>
<evidence type="ECO:0000313" key="2">
    <source>
        <dbReference type="EMBL" id="GGK89025.1"/>
    </source>
</evidence>
<protein>
    <submittedName>
        <fullName evidence="2">Uncharacterized protein</fullName>
    </submittedName>
</protein>
<gene>
    <name evidence="2" type="ORF">GCM10007964_34650</name>
</gene>